<keyword evidence="3" id="KW-1185">Reference proteome</keyword>
<organism evidence="2 3">
    <name type="scientific">Azonexus hydrophilus</name>
    <dbReference type="NCBI Taxonomy" id="418702"/>
    <lineage>
        <taxon>Bacteria</taxon>
        <taxon>Pseudomonadati</taxon>
        <taxon>Pseudomonadota</taxon>
        <taxon>Betaproteobacteria</taxon>
        <taxon>Rhodocyclales</taxon>
        <taxon>Azonexaceae</taxon>
        <taxon>Azonexus</taxon>
    </lineage>
</organism>
<evidence type="ECO:0000313" key="3">
    <source>
        <dbReference type="Proteomes" id="UP000187526"/>
    </source>
</evidence>
<evidence type="ECO:0000259" key="1">
    <source>
        <dbReference type="Pfam" id="PF01370"/>
    </source>
</evidence>
<feature type="domain" description="NAD-dependent epimerase/dehydratase" evidence="1">
    <location>
        <begin position="3"/>
        <end position="227"/>
    </location>
</feature>
<name>A0A1R1I777_9RHOO</name>
<dbReference type="EMBL" id="MTHD01000002">
    <property type="protein sequence ID" value="OMG54565.1"/>
    <property type="molecule type" value="Genomic_DNA"/>
</dbReference>
<dbReference type="OrthoDB" id="9779902at2"/>
<comment type="caution">
    <text evidence="2">The sequence shown here is derived from an EMBL/GenBank/DDBJ whole genome shotgun (WGS) entry which is preliminary data.</text>
</comment>
<gene>
    <name evidence="2" type="ORF">BJN45_04880</name>
</gene>
<dbReference type="Proteomes" id="UP000187526">
    <property type="component" value="Unassembled WGS sequence"/>
</dbReference>
<dbReference type="PANTHER" id="PTHR43245">
    <property type="entry name" value="BIFUNCTIONAL POLYMYXIN RESISTANCE PROTEIN ARNA"/>
    <property type="match status" value="1"/>
</dbReference>
<dbReference type="InterPro" id="IPR001509">
    <property type="entry name" value="Epimerase_deHydtase"/>
</dbReference>
<accession>A0A1R1I777</accession>
<dbReference type="InterPro" id="IPR050177">
    <property type="entry name" value="Lipid_A_modif_metabolic_enz"/>
</dbReference>
<dbReference type="RefSeq" id="WP_076092723.1">
    <property type="nucleotide sequence ID" value="NZ_MTHD01000002.1"/>
</dbReference>
<dbReference type="SUPFAM" id="SSF51735">
    <property type="entry name" value="NAD(P)-binding Rossmann-fold domains"/>
    <property type="match status" value="1"/>
</dbReference>
<reference evidence="2 3" key="1">
    <citation type="submission" date="2016-10" db="EMBL/GenBank/DDBJ databases">
        <title>Alkaliphiles isolated from bioreactors.</title>
        <authorList>
            <person name="Salah Z."/>
            <person name="Rout S.P."/>
            <person name="Humphreys P.N."/>
        </authorList>
    </citation>
    <scope>NUCLEOTIDE SEQUENCE [LARGE SCALE GENOMIC DNA]</scope>
    <source>
        <strain evidence="2 3">ZS02</strain>
    </source>
</reference>
<dbReference type="Gene3D" id="3.40.50.720">
    <property type="entry name" value="NAD(P)-binding Rossmann-like Domain"/>
    <property type="match status" value="1"/>
</dbReference>
<dbReference type="AlphaFoldDB" id="A0A1R1I777"/>
<dbReference type="Pfam" id="PF01370">
    <property type="entry name" value="Epimerase"/>
    <property type="match status" value="1"/>
</dbReference>
<dbReference type="InterPro" id="IPR036291">
    <property type="entry name" value="NAD(P)-bd_dom_sf"/>
</dbReference>
<sequence>MAILVAGASGFLGRRLIERLSVGGYEVIALTRRQVPAEFQKLPGVRWLTRDIAQDGLDVVSLPHIDAVLHLAGATLGAGKDELMFLRANEQTTVRLCQALAERTDRFIFASSQVVYGNPCHLAVTEDFPLQPDSSAYACSKLNSENWLRWFQKRHGGQYLSLRLCGFIEGGGIVDYLIDRGLSGETIELFANGTVRRDYLPVEKAIDVMVSALNYKGSRDFLPVNIGSGQAISAQELATLVCTELQSPSLIHLLDSPSPQGDFVFNIDLASRLFDFSPGSLAEAVRSYTRLRKDEVRRG</sequence>
<dbReference type="PANTHER" id="PTHR43245:SF13">
    <property type="entry name" value="UDP-D-APIOSE_UDP-D-XYLOSE SYNTHASE 2"/>
    <property type="match status" value="1"/>
</dbReference>
<evidence type="ECO:0000313" key="2">
    <source>
        <dbReference type="EMBL" id="OMG54565.1"/>
    </source>
</evidence>
<dbReference type="STRING" id="418702.BJN45_04880"/>
<protein>
    <recommendedName>
        <fullName evidence="1">NAD-dependent epimerase/dehydratase domain-containing protein</fullName>
    </recommendedName>
</protein>
<proteinExistence type="predicted"/>